<dbReference type="OMA" id="CAHPVIT"/>
<organism evidence="3 4">
    <name type="scientific">Setaria viridis</name>
    <name type="common">Green bristlegrass</name>
    <name type="synonym">Setaria italica subsp. viridis</name>
    <dbReference type="NCBI Taxonomy" id="4556"/>
    <lineage>
        <taxon>Eukaryota</taxon>
        <taxon>Viridiplantae</taxon>
        <taxon>Streptophyta</taxon>
        <taxon>Embryophyta</taxon>
        <taxon>Tracheophyta</taxon>
        <taxon>Spermatophyta</taxon>
        <taxon>Magnoliopsida</taxon>
        <taxon>Liliopsida</taxon>
        <taxon>Poales</taxon>
        <taxon>Poaceae</taxon>
        <taxon>PACMAD clade</taxon>
        <taxon>Panicoideae</taxon>
        <taxon>Panicodae</taxon>
        <taxon>Paniceae</taxon>
        <taxon>Cenchrinae</taxon>
        <taxon>Setaria</taxon>
    </lineage>
</organism>
<evidence type="ECO:0000313" key="4">
    <source>
        <dbReference type="Proteomes" id="UP000298652"/>
    </source>
</evidence>
<evidence type="ECO:0000256" key="2">
    <source>
        <dbReference type="SAM" id="SignalP"/>
    </source>
</evidence>
<dbReference type="EMBL" id="CM016558">
    <property type="protein sequence ID" value="TKW06226.1"/>
    <property type="molecule type" value="Genomic_DNA"/>
</dbReference>
<gene>
    <name evidence="3" type="ORF">SEVIR_7G228650v2</name>
</gene>
<dbReference type="Gramene" id="TKW06226">
    <property type="protein sequence ID" value="TKW06226"/>
    <property type="gene ID" value="SEVIR_7G228650v2"/>
</dbReference>
<dbReference type="Proteomes" id="UP000298652">
    <property type="component" value="Chromosome 7"/>
</dbReference>
<accession>A0A4V6D4F2</accession>
<keyword evidence="2" id="KW-0732">Signal</keyword>
<dbReference type="AlphaFoldDB" id="A0A4V6D4F2"/>
<protein>
    <recommendedName>
        <fullName evidence="5">Prolamin-like domain-containing protein</fullName>
    </recommendedName>
</protein>
<reference evidence="3" key="1">
    <citation type="submission" date="2019-03" db="EMBL/GenBank/DDBJ databases">
        <title>WGS assembly of Setaria viridis.</title>
        <authorList>
            <person name="Huang P."/>
            <person name="Jenkins J."/>
            <person name="Grimwood J."/>
            <person name="Barry K."/>
            <person name="Healey A."/>
            <person name="Mamidi S."/>
            <person name="Sreedasyam A."/>
            <person name="Shu S."/>
            <person name="Feldman M."/>
            <person name="Wu J."/>
            <person name="Yu Y."/>
            <person name="Chen C."/>
            <person name="Johnson J."/>
            <person name="Rokhsar D."/>
            <person name="Baxter I."/>
            <person name="Schmutz J."/>
            <person name="Brutnell T."/>
            <person name="Kellogg E."/>
        </authorList>
    </citation>
    <scope>NUCLEOTIDE SEQUENCE [LARGE SCALE GENOMIC DNA]</scope>
</reference>
<feature type="region of interest" description="Disordered" evidence="1">
    <location>
        <begin position="117"/>
        <end position="302"/>
    </location>
</feature>
<name>A0A4V6D4F2_SETVI</name>
<evidence type="ECO:0000256" key="1">
    <source>
        <dbReference type="SAM" id="MobiDB-lite"/>
    </source>
</evidence>
<keyword evidence="4" id="KW-1185">Reference proteome</keyword>
<sequence>MRSSALLLLALLAAAVCLAHAGAESAAPHRSLASGGLSPTGPGSDSDWCWESLLTLGMWCKHDLLASFLAGRPAPRACCRAADEAVHHCGPFTRAFLGSLLPLGPLAQCAHPVITGTPATRPGARGPPRAPTLETGARVSGGARPQPPPPATAEARTGARFPPPRAPTGASSGTRGTTPAPNPEMSARLPPLPVAPPRVASGTPKRPPRSSVRIPPPEAPSGTQGSPGPKPQTTTRVPALSGGARDGSLPKPKVIAGGSAGGRARRAPDAYAAGAPLGAGAAPPPRKGVRTARPSTKSPAVE</sequence>
<proteinExistence type="predicted"/>
<feature type="compositionally biased region" description="Low complexity" evidence="1">
    <location>
        <begin position="269"/>
        <end position="281"/>
    </location>
</feature>
<feature type="compositionally biased region" description="Polar residues" evidence="1">
    <location>
        <begin position="293"/>
        <end position="302"/>
    </location>
</feature>
<feature type="signal peptide" evidence="2">
    <location>
        <begin position="1"/>
        <end position="21"/>
    </location>
</feature>
<feature type="compositionally biased region" description="Polar residues" evidence="1">
    <location>
        <begin position="221"/>
        <end position="236"/>
    </location>
</feature>
<feature type="chain" id="PRO_5020269240" description="Prolamin-like domain-containing protein" evidence="2">
    <location>
        <begin position="22"/>
        <end position="302"/>
    </location>
</feature>
<feature type="compositionally biased region" description="Low complexity" evidence="1">
    <location>
        <begin position="117"/>
        <end position="127"/>
    </location>
</feature>
<feature type="compositionally biased region" description="Polar residues" evidence="1">
    <location>
        <begin position="169"/>
        <end position="179"/>
    </location>
</feature>
<evidence type="ECO:0008006" key="5">
    <source>
        <dbReference type="Google" id="ProtNLM"/>
    </source>
</evidence>
<evidence type="ECO:0000313" key="3">
    <source>
        <dbReference type="EMBL" id="TKW06226.1"/>
    </source>
</evidence>